<keyword evidence="2" id="KW-0732">Signal</keyword>
<dbReference type="AlphaFoldDB" id="A0A8W8J5J8"/>
<keyword evidence="1" id="KW-0472">Membrane</keyword>
<protein>
    <submittedName>
        <fullName evidence="3">Uncharacterized protein</fullName>
    </submittedName>
</protein>
<evidence type="ECO:0000313" key="4">
    <source>
        <dbReference type="Proteomes" id="UP000005408"/>
    </source>
</evidence>
<feature type="transmembrane region" description="Helical" evidence="1">
    <location>
        <begin position="141"/>
        <end position="164"/>
    </location>
</feature>
<dbReference type="Proteomes" id="UP000005408">
    <property type="component" value="Unassembled WGS sequence"/>
</dbReference>
<evidence type="ECO:0000256" key="2">
    <source>
        <dbReference type="SAM" id="SignalP"/>
    </source>
</evidence>
<evidence type="ECO:0000313" key="3">
    <source>
        <dbReference type="EnsemblMetazoa" id="G16828.1:cds"/>
    </source>
</evidence>
<proteinExistence type="predicted"/>
<reference evidence="3" key="1">
    <citation type="submission" date="2022-08" db="UniProtKB">
        <authorList>
            <consortium name="EnsemblMetazoa"/>
        </authorList>
    </citation>
    <scope>IDENTIFICATION</scope>
    <source>
        <strain evidence="3">05x7-T-G4-1.051#20</strain>
    </source>
</reference>
<keyword evidence="1" id="KW-1133">Transmembrane helix</keyword>
<keyword evidence="1" id="KW-0812">Transmembrane</keyword>
<feature type="signal peptide" evidence="2">
    <location>
        <begin position="1"/>
        <end position="19"/>
    </location>
</feature>
<sequence>MELTITLVIFFIICEISLAAICKEDGKDQCCSGYRRNKTSGQCEKCPPGYTGADCIYRCIYPFYGEDCFMSCGCSADFCDFISGCSFISTAVNPSFPYIGESQAPTTMGVQRTISMEKSSEGWVFGPTSPSNISMHGGKEVFYITVALLSVCMISLLVYGISYLRKMNTSKRRIKTPDHQFKNNGNSLYECVDFPHHM</sequence>
<organism evidence="3 4">
    <name type="scientific">Magallana gigas</name>
    <name type="common">Pacific oyster</name>
    <name type="synonym">Crassostrea gigas</name>
    <dbReference type="NCBI Taxonomy" id="29159"/>
    <lineage>
        <taxon>Eukaryota</taxon>
        <taxon>Metazoa</taxon>
        <taxon>Spiralia</taxon>
        <taxon>Lophotrochozoa</taxon>
        <taxon>Mollusca</taxon>
        <taxon>Bivalvia</taxon>
        <taxon>Autobranchia</taxon>
        <taxon>Pteriomorphia</taxon>
        <taxon>Ostreida</taxon>
        <taxon>Ostreoidea</taxon>
        <taxon>Ostreidae</taxon>
        <taxon>Magallana</taxon>
    </lineage>
</organism>
<feature type="chain" id="PRO_5036494399" evidence="2">
    <location>
        <begin position="20"/>
        <end position="198"/>
    </location>
</feature>
<accession>A0A8W8J5J8</accession>
<dbReference type="Gene3D" id="2.170.300.10">
    <property type="entry name" value="Tie2 ligand-binding domain superfamily"/>
    <property type="match status" value="1"/>
</dbReference>
<dbReference type="EnsemblMetazoa" id="G16828.1">
    <property type="protein sequence ID" value="G16828.1:cds"/>
    <property type="gene ID" value="G16828"/>
</dbReference>
<keyword evidence="4" id="KW-1185">Reference proteome</keyword>
<evidence type="ECO:0000256" key="1">
    <source>
        <dbReference type="SAM" id="Phobius"/>
    </source>
</evidence>
<name>A0A8W8J5J8_MAGGI</name>